<reference evidence="1" key="2">
    <citation type="submission" date="2022-01" db="EMBL/GenBank/DDBJ databases">
        <authorList>
            <person name="Yamashiro T."/>
            <person name="Shiraishi A."/>
            <person name="Satake H."/>
            <person name="Nakayama K."/>
        </authorList>
    </citation>
    <scope>NUCLEOTIDE SEQUENCE</scope>
</reference>
<protein>
    <submittedName>
        <fullName evidence="1">Uncharacterized protein</fullName>
    </submittedName>
</protein>
<dbReference type="EMBL" id="BQNB010019352">
    <property type="protein sequence ID" value="GJT84371.1"/>
    <property type="molecule type" value="Genomic_DNA"/>
</dbReference>
<proteinExistence type="predicted"/>
<keyword evidence="2" id="KW-1185">Reference proteome</keyword>
<gene>
    <name evidence="1" type="ORF">Tco_1058713</name>
</gene>
<comment type="caution">
    <text evidence="1">The sequence shown here is derived from an EMBL/GenBank/DDBJ whole genome shotgun (WGS) entry which is preliminary data.</text>
</comment>
<accession>A0ABQ5HAD5</accession>
<reference evidence="1" key="1">
    <citation type="journal article" date="2022" name="Int. J. Mol. Sci.">
        <title>Draft Genome of Tanacetum Coccineum: Genomic Comparison of Closely Related Tanacetum-Family Plants.</title>
        <authorList>
            <person name="Yamashiro T."/>
            <person name="Shiraishi A."/>
            <person name="Nakayama K."/>
            <person name="Satake H."/>
        </authorList>
    </citation>
    <scope>NUCLEOTIDE SEQUENCE</scope>
</reference>
<evidence type="ECO:0000313" key="2">
    <source>
        <dbReference type="Proteomes" id="UP001151760"/>
    </source>
</evidence>
<name>A0ABQ5HAD5_9ASTR</name>
<evidence type="ECO:0000313" key="1">
    <source>
        <dbReference type="EMBL" id="GJT84371.1"/>
    </source>
</evidence>
<organism evidence="1 2">
    <name type="scientific">Tanacetum coccineum</name>
    <dbReference type="NCBI Taxonomy" id="301880"/>
    <lineage>
        <taxon>Eukaryota</taxon>
        <taxon>Viridiplantae</taxon>
        <taxon>Streptophyta</taxon>
        <taxon>Embryophyta</taxon>
        <taxon>Tracheophyta</taxon>
        <taxon>Spermatophyta</taxon>
        <taxon>Magnoliopsida</taxon>
        <taxon>eudicotyledons</taxon>
        <taxon>Gunneridae</taxon>
        <taxon>Pentapetalae</taxon>
        <taxon>asterids</taxon>
        <taxon>campanulids</taxon>
        <taxon>Asterales</taxon>
        <taxon>Asteraceae</taxon>
        <taxon>Asteroideae</taxon>
        <taxon>Anthemideae</taxon>
        <taxon>Anthemidinae</taxon>
        <taxon>Tanacetum</taxon>
    </lineage>
</organism>
<sequence>MQIISTSQTKRNARSKKKQLNLVPNTHYFDWDGEGGCGGDGGGVEGGDGVWGQPGGEVVTVEVVCRLRWSDSGGGEMMTMKIRVAR</sequence>
<dbReference type="Proteomes" id="UP001151760">
    <property type="component" value="Unassembled WGS sequence"/>
</dbReference>